<dbReference type="EMBL" id="JAWCUI010000018">
    <property type="protein sequence ID" value="KAL1897605.1"/>
    <property type="molecule type" value="Genomic_DNA"/>
</dbReference>
<feature type="region of interest" description="Disordered" evidence="4">
    <location>
        <begin position="41"/>
        <end position="71"/>
    </location>
</feature>
<dbReference type="Gene3D" id="3.40.50.720">
    <property type="entry name" value="NAD(P)-binding Rossmann-like Domain"/>
    <property type="match status" value="2"/>
</dbReference>
<dbReference type="PANTHER" id="PTHR43618">
    <property type="entry name" value="7-ALPHA-HYDROXYSTEROID DEHYDROGENASE"/>
    <property type="match status" value="1"/>
</dbReference>
<reference evidence="5 6" key="1">
    <citation type="journal article" date="2024" name="IMA Fungus">
        <title>IMA Genome - F19 : A genome assembly and annotation guide to empower mycologists, including annotated draft genome sequences of Ceratocystis pirilliformis, Diaporthe australafricana, Fusarium ophioides, Paecilomyces lecythidis, and Sporothrix stenoceras.</title>
        <authorList>
            <person name="Aylward J."/>
            <person name="Wilson A.M."/>
            <person name="Visagie C.M."/>
            <person name="Spraker J."/>
            <person name="Barnes I."/>
            <person name="Buitendag C."/>
            <person name="Ceriani C."/>
            <person name="Del Mar Angel L."/>
            <person name="du Plessis D."/>
            <person name="Fuchs T."/>
            <person name="Gasser K."/>
            <person name="Kramer D."/>
            <person name="Li W."/>
            <person name="Munsamy K."/>
            <person name="Piso A."/>
            <person name="Price J.L."/>
            <person name="Sonnekus B."/>
            <person name="Thomas C."/>
            <person name="van der Nest A."/>
            <person name="van Dijk A."/>
            <person name="van Heerden A."/>
            <person name="van Vuuren N."/>
            <person name="Yilmaz N."/>
            <person name="Duong T.A."/>
            <person name="van der Merwe N.A."/>
            <person name="Wingfield M.J."/>
            <person name="Wingfield B.D."/>
        </authorList>
    </citation>
    <scope>NUCLEOTIDE SEQUENCE [LARGE SCALE GENOMIC DNA]</scope>
    <source>
        <strain evidence="5 6">CMW 5346</strain>
    </source>
</reference>
<dbReference type="PRINTS" id="PR00081">
    <property type="entry name" value="GDHRDH"/>
</dbReference>
<dbReference type="PANTHER" id="PTHR43618:SF13">
    <property type="entry name" value="CHAIN DEHYDROGENASE, PUTATIVE (AFU_ORTHOLOGUE AFUA_1G17650)-RELATED"/>
    <property type="match status" value="1"/>
</dbReference>
<dbReference type="SUPFAM" id="SSF51735">
    <property type="entry name" value="NAD(P)-binding Rossmann-fold domains"/>
    <property type="match status" value="1"/>
</dbReference>
<protein>
    <submittedName>
        <fullName evidence="5">Uncharacterized protein</fullName>
    </submittedName>
</protein>
<dbReference type="InterPro" id="IPR002347">
    <property type="entry name" value="SDR_fam"/>
</dbReference>
<dbReference type="Pfam" id="PF13561">
    <property type="entry name" value="adh_short_C2"/>
    <property type="match status" value="1"/>
</dbReference>
<keyword evidence="3" id="KW-0560">Oxidoreductase</keyword>
<dbReference type="CDD" id="cd05233">
    <property type="entry name" value="SDR_c"/>
    <property type="match status" value="1"/>
</dbReference>
<comment type="caution">
    <text evidence="5">The sequence shown here is derived from an EMBL/GenBank/DDBJ whole genome shotgun (WGS) entry which is preliminary data.</text>
</comment>
<evidence type="ECO:0000256" key="3">
    <source>
        <dbReference type="ARBA" id="ARBA00023002"/>
    </source>
</evidence>
<keyword evidence="2" id="KW-0521">NADP</keyword>
<evidence type="ECO:0000256" key="4">
    <source>
        <dbReference type="SAM" id="MobiDB-lite"/>
    </source>
</evidence>
<dbReference type="InterPro" id="IPR036291">
    <property type="entry name" value="NAD(P)-bd_dom_sf"/>
</dbReference>
<dbReference type="Proteomes" id="UP001583186">
    <property type="component" value="Unassembled WGS sequence"/>
</dbReference>
<comment type="similarity">
    <text evidence="1">Belongs to the short-chain dehydrogenases/reductases (SDR) family.</text>
</comment>
<organism evidence="5 6">
    <name type="scientific">Sporothrix stenoceras</name>
    <dbReference type="NCBI Taxonomy" id="5173"/>
    <lineage>
        <taxon>Eukaryota</taxon>
        <taxon>Fungi</taxon>
        <taxon>Dikarya</taxon>
        <taxon>Ascomycota</taxon>
        <taxon>Pezizomycotina</taxon>
        <taxon>Sordariomycetes</taxon>
        <taxon>Sordariomycetidae</taxon>
        <taxon>Ophiostomatales</taxon>
        <taxon>Ophiostomataceae</taxon>
        <taxon>Sporothrix</taxon>
    </lineage>
</organism>
<sequence length="206" mass="22283">MASSTTRVALVTAGSAGLGAAVARVLAERAAELVAQLRREAERGAAAGGPDAGADERPPRRRHQQPRVGAHDRLSDLEQDVVEDDWHRCFDVNVKAHLWLFYAAKSALDASEGVFAYDVTKAAQIHLIKSLAVIAAPKIRVNCVSPGILMTDWGRSFPQEKLDSVRETNKLKVFATVEDVARHVLCFVESRTVTGQNAVIDAGFSL</sequence>
<evidence type="ECO:0000256" key="2">
    <source>
        <dbReference type="ARBA" id="ARBA00022857"/>
    </source>
</evidence>
<gene>
    <name evidence="5" type="ORF">Sste5346_003911</name>
</gene>
<name>A0ABR3ZBC7_9PEZI</name>
<keyword evidence="6" id="KW-1185">Reference proteome</keyword>
<evidence type="ECO:0000313" key="6">
    <source>
        <dbReference type="Proteomes" id="UP001583186"/>
    </source>
</evidence>
<proteinExistence type="inferred from homology"/>
<accession>A0ABR3ZBC7</accession>
<dbReference type="InterPro" id="IPR052178">
    <property type="entry name" value="Sec_Metab_Biosynth_SDR"/>
</dbReference>
<evidence type="ECO:0000313" key="5">
    <source>
        <dbReference type="EMBL" id="KAL1897605.1"/>
    </source>
</evidence>
<evidence type="ECO:0000256" key="1">
    <source>
        <dbReference type="ARBA" id="ARBA00006484"/>
    </source>
</evidence>